<evidence type="ECO:0000313" key="2">
    <source>
        <dbReference type="Proteomes" id="UP001465976"/>
    </source>
</evidence>
<dbReference type="Proteomes" id="UP001465976">
    <property type="component" value="Unassembled WGS sequence"/>
</dbReference>
<feature type="non-terminal residue" evidence="1">
    <location>
        <position position="312"/>
    </location>
</feature>
<accession>A0ABR3F6M1</accession>
<reference evidence="1 2" key="1">
    <citation type="submission" date="2024-02" db="EMBL/GenBank/DDBJ databases">
        <title>A draft genome for the cacao thread blight pathogen Marasmius crinis-equi.</title>
        <authorList>
            <person name="Cohen S.P."/>
            <person name="Baruah I.K."/>
            <person name="Amoako-Attah I."/>
            <person name="Bukari Y."/>
            <person name="Meinhardt L.W."/>
            <person name="Bailey B.A."/>
        </authorList>
    </citation>
    <scope>NUCLEOTIDE SEQUENCE [LARGE SCALE GENOMIC DNA]</scope>
    <source>
        <strain evidence="1 2">GH-76</strain>
    </source>
</reference>
<dbReference type="EMBL" id="JBAHYK010000856">
    <property type="protein sequence ID" value="KAL0570900.1"/>
    <property type="molecule type" value="Genomic_DNA"/>
</dbReference>
<sequence>MKADANDRDHDDTVDLVRGISAGSPLAFNSLKSFWFDTTVDSAVSSFLVQASEVASLESVSIRTTDDYVLTRKLQSSWLYLTHLELRGRYTSTWIAVLPAFSSRFSQLTFLSIEYVHTSPEVSHLPPIQLPTVQTLHIACLPPRHTPCLTELALKGHLSNQFFELLGSDAGSTAAPRLRHMTVSLVGFSHHLLPSAMGIFLSERADRGCPLRTFSLEISSGDMNKAFARSIISSDRPHLEVFIDYAPPEPESHRERVVWGLLSMADNGREENLNENIEIAHSLMQVLKKNRILPEYLRSELDHNQNFASVRQ</sequence>
<keyword evidence="2" id="KW-1185">Reference proteome</keyword>
<gene>
    <name evidence="1" type="ORF">V5O48_011055</name>
</gene>
<name>A0ABR3F6M1_9AGAR</name>
<comment type="caution">
    <text evidence="1">The sequence shown here is derived from an EMBL/GenBank/DDBJ whole genome shotgun (WGS) entry which is preliminary data.</text>
</comment>
<proteinExistence type="predicted"/>
<organism evidence="1 2">
    <name type="scientific">Marasmius crinis-equi</name>
    <dbReference type="NCBI Taxonomy" id="585013"/>
    <lineage>
        <taxon>Eukaryota</taxon>
        <taxon>Fungi</taxon>
        <taxon>Dikarya</taxon>
        <taxon>Basidiomycota</taxon>
        <taxon>Agaricomycotina</taxon>
        <taxon>Agaricomycetes</taxon>
        <taxon>Agaricomycetidae</taxon>
        <taxon>Agaricales</taxon>
        <taxon>Marasmiineae</taxon>
        <taxon>Marasmiaceae</taxon>
        <taxon>Marasmius</taxon>
    </lineage>
</organism>
<protein>
    <submittedName>
        <fullName evidence="1">Uncharacterized protein</fullName>
    </submittedName>
</protein>
<evidence type="ECO:0000313" key="1">
    <source>
        <dbReference type="EMBL" id="KAL0570900.1"/>
    </source>
</evidence>